<dbReference type="Pfam" id="PF17866">
    <property type="entry name" value="AAA_lid_6"/>
    <property type="match status" value="1"/>
</dbReference>
<keyword evidence="4" id="KW-0175">Coiled coil</keyword>
<dbReference type="SMART" id="SM00382">
    <property type="entry name" value="AAA"/>
    <property type="match status" value="2"/>
</dbReference>
<keyword evidence="2" id="KW-0547">Nucleotide-binding</keyword>
<feature type="domain" description="AAA+ ATPase" evidence="5">
    <location>
        <begin position="537"/>
        <end position="674"/>
    </location>
</feature>
<dbReference type="InterPro" id="IPR003959">
    <property type="entry name" value="ATPase_AAA_core"/>
</dbReference>
<accession>A0A377FU42</accession>
<dbReference type="STRING" id="1397694.GCA_000702585_01881"/>
<feature type="coiled-coil region" evidence="4">
    <location>
        <begin position="118"/>
        <end position="175"/>
    </location>
</feature>
<evidence type="ECO:0000259" key="5">
    <source>
        <dbReference type="SMART" id="SM00382"/>
    </source>
</evidence>
<sequence>MKQINLDQVQADLTRWETGDTVDEAALLSYAHWSRATGQRDELIRTLTLLATRRFRQTETVDPLLSRWVKELESLNALPPELRVSQLNGRLRRFRQSLHVEWPTLREADYASMKVQILTEYELKTTALLDQLDQLHDEIERAKSDLRDSEFKDQLERLFDVVIEAMQEVAALEDDTASLLGSMQGNYFSREAFGRFGERVTLVKGKIEAIAELLPEPKRETRSSGIEKLETMIGLTDVKARVKAWYRFLLFQREREKAGFSSKHQPSLHLVFTGNPGTGKTTLARLMAEIYFELGLLSRPDVIEADRSSLVGAFVGQTEEQVMNKVKEAEGGVLFIDEAYALKRQDASGSDYGQAAIDTLVAAMTSGEYAGKFVVILAGYPEEMRHFLLANPGLRSRFPESNHYELPNYSDEELVAIGEKVAEENNYVLTLEAKRALLAQIDRERVDATFGNARTVHNILLDAMFHKGSRFGAEAPLDEMALLTELDFEDTSTDEEALLSLDDLVGMDEAKRQLAEIEALITIQKRRRELGLKTAPVQLHASLVGNSGTGKTTFAHLYAQLLKRAGYLKRGHLKVVSRADLVSGYVGQTAQKTKAAIRDALGGVLLIDEAYSLSGGPNDYGKEAIDTLVDEMPKHGENLVVILAGYDAPMRRLIDSNPGLNSRIKRTIHFEDYSIEQLVQIANNYADKFGYTFEQEVEDALRERLGDMERPNARTALSLIDEAIARQSYRLVDKDGADRELNRILVVDINTKL</sequence>
<dbReference type="Gene3D" id="3.40.50.300">
    <property type="entry name" value="P-loop containing nucleotide triphosphate hydrolases"/>
    <property type="match status" value="2"/>
</dbReference>
<dbReference type="GO" id="GO:0016887">
    <property type="term" value="F:ATP hydrolysis activity"/>
    <property type="evidence" value="ECO:0007669"/>
    <property type="project" value="InterPro"/>
</dbReference>
<dbReference type="EMBL" id="UGGP01000001">
    <property type="protein sequence ID" value="STO08016.1"/>
    <property type="molecule type" value="Genomic_DNA"/>
</dbReference>
<reference evidence="6 7" key="1">
    <citation type="submission" date="2018-06" db="EMBL/GenBank/DDBJ databases">
        <authorList>
            <consortium name="Pathogen Informatics"/>
            <person name="Doyle S."/>
        </authorList>
    </citation>
    <scope>NUCLEOTIDE SEQUENCE [LARGE SCALE GENOMIC DNA]</scope>
    <source>
        <strain evidence="6 7">NCTC13163</strain>
    </source>
</reference>
<evidence type="ECO:0000256" key="3">
    <source>
        <dbReference type="ARBA" id="ARBA00022840"/>
    </source>
</evidence>
<evidence type="ECO:0000256" key="2">
    <source>
        <dbReference type="ARBA" id="ARBA00022741"/>
    </source>
</evidence>
<feature type="domain" description="AAA+ ATPase" evidence="5">
    <location>
        <begin position="266"/>
        <end position="408"/>
    </location>
</feature>
<dbReference type="OrthoDB" id="9806903at2"/>
<dbReference type="InterPro" id="IPR003593">
    <property type="entry name" value="AAA+_ATPase"/>
</dbReference>
<dbReference type="CDD" id="cd00009">
    <property type="entry name" value="AAA"/>
    <property type="match status" value="2"/>
</dbReference>
<evidence type="ECO:0000313" key="7">
    <source>
        <dbReference type="Proteomes" id="UP000254060"/>
    </source>
</evidence>
<dbReference type="SUPFAM" id="SSF52540">
    <property type="entry name" value="P-loop containing nucleoside triphosphate hydrolases"/>
    <property type="match status" value="2"/>
</dbReference>
<dbReference type="PRINTS" id="PR00819">
    <property type="entry name" value="CBXCFQXSUPER"/>
</dbReference>
<keyword evidence="3" id="KW-0067">ATP-binding</keyword>
<dbReference type="InterPro" id="IPR041627">
    <property type="entry name" value="AAA_lid_6"/>
</dbReference>
<dbReference type="Pfam" id="PF00004">
    <property type="entry name" value="AAA"/>
    <property type="match status" value="2"/>
</dbReference>
<dbReference type="FunFam" id="3.40.50.300:FF:000216">
    <property type="entry name" value="Type VII secretion ATPase EccA"/>
    <property type="match status" value="2"/>
</dbReference>
<evidence type="ECO:0000313" key="6">
    <source>
        <dbReference type="EMBL" id="STO08016.1"/>
    </source>
</evidence>
<proteinExistence type="inferred from homology"/>
<dbReference type="AlphaFoldDB" id="A0A377FU42"/>
<dbReference type="InterPro" id="IPR027417">
    <property type="entry name" value="P-loop_NTPase"/>
</dbReference>
<dbReference type="PANTHER" id="PTHR43392:SF2">
    <property type="entry name" value="AAA-TYPE ATPASE FAMILY PROTEIN _ ANKYRIN REPEAT FAMILY PROTEIN"/>
    <property type="match status" value="1"/>
</dbReference>
<dbReference type="Proteomes" id="UP000254060">
    <property type="component" value="Unassembled WGS sequence"/>
</dbReference>
<dbReference type="GO" id="GO:0005524">
    <property type="term" value="F:ATP binding"/>
    <property type="evidence" value="ECO:0007669"/>
    <property type="project" value="UniProtKB-KW"/>
</dbReference>
<evidence type="ECO:0000256" key="1">
    <source>
        <dbReference type="ARBA" id="ARBA00010378"/>
    </source>
</evidence>
<dbReference type="InterPro" id="IPR000641">
    <property type="entry name" value="CbxX/CfxQ"/>
</dbReference>
<evidence type="ECO:0000256" key="4">
    <source>
        <dbReference type="SAM" id="Coils"/>
    </source>
</evidence>
<comment type="similarity">
    <text evidence="1">Belongs to the CbxX/CfxQ family.</text>
</comment>
<dbReference type="PANTHER" id="PTHR43392">
    <property type="entry name" value="AAA-TYPE ATPASE FAMILY PROTEIN / ANKYRIN REPEAT FAMILY PROTEIN"/>
    <property type="match status" value="1"/>
</dbReference>
<gene>
    <name evidence="6" type="primary">cbbX</name>
    <name evidence="6" type="ORF">NCTC13163_01377</name>
</gene>
<protein>
    <submittedName>
        <fullName evidence="6">Recombination factor protein RarA</fullName>
    </submittedName>
</protein>
<name>A0A377FU42_9BACL</name>
<dbReference type="InterPro" id="IPR050773">
    <property type="entry name" value="CbxX/CfxQ_RuBisCO_ESX"/>
</dbReference>
<dbReference type="Gene3D" id="1.10.8.60">
    <property type="match status" value="1"/>
</dbReference>
<organism evidence="6 7">
    <name type="scientific">Exiguobacterium aurantiacum</name>
    <dbReference type="NCBI Taxonomy" id="33987"/>
    <lineage>
        <taxon>Bacteria</taxon>
        <taxon>Bacillati</taxon>
        <taxon>Bacillota</taxon>
        <taxon>Bacilli</taxon>
        <taxon>Bacillales</taxon>
        <taxon>Bacillales Family XII. Incertae Sedis</taxon>
        <taxon>Exiguobacterium</taxon>
    </lineage>
</organism>